<evidence type="ECO:0000313" key="2">
    <source>
        <dbReference type="EMBL" id="SFG31922.1"/>
    </source>
</evidence>
<gene>
    <name evidence="2" type="ORF">SAMN02910432_00849</name>
</gene>
<evidence type="ECO:0000313" key="3">
    <source>
        <dbReference type="Proteomes" id="UP000182635"/>
    </source>
</evidence>
<dbReference type="Pfam" id="PF13304">
    <property type="entry name" value="AAA_21"/>
    <property type="match status" value="1"/>
</dbReference>
<protein>
    <recommendedName>
        <fullName evidence="1">ATPase AAA-type core domain-containing protein</fullName>
    </recommendedName>
</protein>
<proteinExistence type="predicted"/>
<dbReference type="GO" id="GO:0016887">
    <property type="term" value="F:ATP hydrolysis activity"/>
    <property type="evidence" value="ECO:0007669"/>
    <property type="project" value="InterPro"/>
</dbReference>
<evidence type="ECO:0000259" key="1">
    <source>
        <dbReference type="Pfam" id="PF13304"/>
    </source>
</evidence>
<dbReference type="RefSeq" id="WP_046922262.1">
    <property type="nucleotide sequence ID" value="NZ_AYYL01000005.1"/>
</dbReference>
<reference evidence="3" key="1">
    <citation type="submission" date="2016-10" db="EMBL/GenBank/DDBJ databases">
        <authorList>
            <person name="Varghese N."/>
            <person name="Submissions S."/>
        </authorList>
    </citation>
    <scope>NUCLEOTIDE SEQUENCE [LARGE SCALE GENOMIC DNA]</scope>
    <source>
        <strain evidence="3">DSM 20403</strain>
    </source>
</reference>
<dbReference type="PANTHER" id="PTHR40396:SF1">
    <property type="entry name" value="ATPASE AAA-TYPE CORE DOMAIN-CONTAINING PROTEIN"/>
    <property type="match status" value="1"/>
</dbReference>
<dbReference type="OrthoDB" id="9809324at2"/>
<dbReference type="AlphaFoldDB" id="A0A1I2QU26"/>
<dbReference type="Gene3D" id="3.40.50.300">
    <property type="entry name" value="P-loop containing nucleotide triphosphate hydrolases"/>
    <property type="match status" value="1"/>
</dbReference>
<organism evidence="2 3">
    <name type="scientific">Ligilactobacillus ruminis DSM 20403 = NBRC 102161</name>
    <dbReference type="NCBI Taxonomy" id="1423798"/>
    <lineage>
        <taxon>Bacteria</taxon>
        <taxon>Bacillati</taxon>
        <taxon>Bacillota</taxon>
        <taxon>Bacilli</taxon>
        <taxon>Lactobacillales</taxon>
        <taxon>Lactobacillaceae</taxon>
        <taxon>Ligilactobacillus</taxon>
    </lineage>
</organism>
<accession>A0A1I2QU26</accession>
<dbReference type="PANTHER" id="PTHR40396">
    <property type="entry name" value="ATPASE-LIKE PROTEIN"/>
    <property type="match status" value="1"/>
</dbReference>
<dbReference type="GO" id="GO:0005524">
    <property type="term" value="F:ATP binding"/>
    <property type="evidence" value="ECO:0007669"/>
    <property type="project" value="InterPro"/>
</dbReference>
<sequence length="419" mass="48198">MLIQFTVENFSSIRDKVYLSLEPSRTKEHSENIIKKGKYKAVNSIAIYGANASGKSSLFKAITISLIMIRNSNNIQVTDSLPVIPFKLDYESRKKPSSFEFTFIAKDGKKYIYGFSATTEKIVEEYLYRYNSSKPTLLFDITENEDPKFNRTYKTKFEAAYQMNTPNKLFLSTATAWNVECTKIPFEWLARSIDTFTDVTSLSGVSLEKYRTDTNHEYIDFTKKLLQQADINISNIEIKSKEVVENLPFQLIVQDRVITPSEGKHYNLEITTSHTVTDDDGKKTEFPLDFQEESLGTQLLFFYAPLLKDSFENGKTLILDEIDKSMHPSLVKFIMNLFRDPDINKSGSQLIVTTHETSILSLNMFRRDQIYFTEKDSKNGVTDLYSLDEFSVRKTENIEKGYLMGRYGAIPFMKTGEVL</sequence>
<dbReference type="InterPro" id="IPR003959">
    <property type="entry name" value="ATPase_AAA_core"/>
</dbReference>
<name>A0A1I2QU26_9LACO</name>
<dbReference type="SUPFAM" id="SSF52540">
    <property type="entry name" value="P-loop containing nucleoside triphosphate hydrolases"/>
    <property type="match status" value="1"/>
</dbReference>
<feature type="domain" description="ATPase AAA-type core" evidence="1">
    <location>
        <begin position="46"/>
        <end position="361"/>
    </location>
</feature>
<dbReference type="InterPro" id="IPR027417">
    <property type="entry name" value="P-loop_NTPase"/>
</dbReference>
<dbReference type="EMBL" id="FOPI01000011">
    <property type="protein sequence ID" value="SFG31922.1"/>
    <property type="molecule type" value="Genomic_DNA"/>
</dbReference>
<dbReference type="Proteomes" id="UP000182635">
    <property type="component" value="Unassembled WGS sequence"/>
</dbReference>